<dbReference type="PANTHER" id="PTHR30349">
    <property type="entry name" value="PHAGE INTEGRASE-RELATED"/>
    <property type="match status" value="1"/>
</dbReference>
<sequence>MAGRPVIGVIRVQEIRRGNGRRDYTIVDRHGVPIAVADGFLRTCEGGTDRTYAYLLVGHLRWLEHQGLAVETVCLSDVARYMAAIGAEHAGPIGRPWRVGKSPYKQRTLDTAAACLKSFYLYQSSSGVNHVLAEQLNLTRLPSKLDRQRSLLGHITRELPSNPLTSKRRVRTRHPKLPPEGARDALVAGARTARDRMVVTWLSDGGFRIGELCGLYLMDLHLREGADCGQCRPRHVHICHREGNRNGARAKTKHPWVVEDGAVCGGLIRRVSPAMVHTYFDYMTTEYPRDVDHGMLLVQLHGKNRGQPWSPAAARGMLARTARRVNLDKVRPHSLRHEFATAVLNASGGNTIIARDAGGWASASTVEQVYAHVDADDPAFVAALNHVWAQG</sequence>
<name>A0A1A3GMN0_MYCMU</name>
<gene>
    <name evidence="6" type="ORF">A5630_06825</name>
</gene>
<dbReference type="Proteomes" id="UP000093898">
    <property type="component" value="Unassembled WGS sequence"/>
</dbReference>
<dbReference type="InterPro" id="IPR011010">
    <property type="entry name" value="DNA_brk_join_enz"/>
</dbReference>
<accession>A0A1A3GMN0</accession>
<dbReference type="InterPro" id="IPR002104">
    <property type="entry name" value="Integrase_catalytic"/>
</dbReference>
<dbReference type="Gene3D" id="1.10.443.10">
    <property type="entry name" value="Intergrase catalytic core"/>
    <property type="match status" value="1"/>
</dbReference>
<dbReference type="GO" id="GO:0015074">
    <property type="term" value="P:DNA integration"/>
    <property type="evidence" value="ECO:0007669"/>
    <property type="project" value="InterPro"/>
</dbReference>
<dbReference type="GO" id="GO:0003677">
    <property type="term" value="F:DNA binding"/>
    <property type="evidence" value="ECO:0007669"/>
    <property type="project" value="UniProtKB-UniRule"/>
</dbReference>
<dbReference type="PROSITE" id="PS51900">
    <property type="entry name" value="CB"/>
    <property type="match status" value="1"/>
</dbReference>
<reference evidence="6 7" key="1">
    <citation type="submission" date="2016-06" db="EMBL/GenBank/DDBJ databases">
        <authorList>
            <person name="Kjaerup R.B."/>
            <person name="Dalgaard T.S."/>
            <person name="Juul-Madsen H.R."/>
        </authorList>
    </citation>
    <scope>NUCLEOTIDE SEQUENCE [LARGE SCALE GENOMIC DNA]</scope>
    <source>
        <strain evidence="6 7">1127319.6</strain>
    </source>
</reference>
<dbReference type="PANTHER" id="PTHR30349:SF64">
    <property type="entry name" value="PROPHAGE INTEGRASE INTD-RELATED"/>
    <property type="match status" value="1"/>
</dbReference>
<dbReference type="AlphaFoldDB" id="A0A1A3GMN0"/>
<dbReference type="InterPro" id="IPR013762">
    <property type="entry name" value="Integrase-like_cat_sf"/>
</dbReference>
<dbReference type="InterPro" id="IPR050090">
    <property type="entry name" value="Tyrosine_recombinase_XerCD"/>
</dbReference>
<comment type="caution">
    <text evidence="6">The sequence shown here is derived from an EMBL/GenBank/DDBJ whole genome shotgun (WGS) entry which is preliminary data.</text>
</comment>
<evidence type="ECO:0000313" key="6">
    <source>
        <dbReference type="EMBL" id="OBJ36593.1"/>
    </source>
</evidence>
<evidence type="ECO:0000256" key="2">
    <source>
        <dbReference type="ARBA" id="ARBA00023172"/>
    </source>
</evidence>
<evidence type="ECO:0000259" key="4">
    <source>
        <dbReference type="PROSITE" id="PS51898"/>
    </source>
</evidence>
<evidence type="ECO:0000259" key="5">
    <source>
        <dbReference type="PROSITE" id="PS51900"/>
    </source>
</evidence>
<dbReference type="GO" id="GO:0006310">
    <property type="term" value="P:DNA recombination"/>
    <property type="evidence" value="ECO:0007669"/>
    <property type="project" value="UniProtKB-KW"/>
</dbReference>
<dbReference type="SUPFAM" id="SSF56349">
    <property type="entry name" value="DNA breaking-rejoining enzymes"/>
    <property type="match status" value="1"/>
</dbReference>
<dbReference type="InterPro" id="IPR044068">
    <property type="entry name" value="CB"/>
</dbReference>
<keyword evidence="1 3" id="KW-0238">DNA-binding</keyword>
<dbReference type="EMBL" id="LZLC01000245">
    <property type="protein sequence ID" value="OBJ36593.1"/>
    <property type="molecule type" value="Genomic_DNA"/>
</dbReference>
<proteinExistence type="predicted"/>
<protein>
    <submittedName>
        <fullName evidence="6">Integrase</fullName>
    </submittedName>
</protein>
<evidence type="ECO:0000256" key="1">
    <source>
        <dbReference type="ARBA" id="ARBA00023125"/>
    </source>
</evidence>
<evidence type="ECO:0000256" key="3">
    <source>
        <dbReference type="PROSITE-ProRule" id="PRU01248"/>
    </source>
</evidence>
<feature type="domain" description="Tyr recombinase" evidence="4">
    <location>
        <begin position="173"/>
        <end position="383"/>
    </location>
</feature>
<keyword evidence="2" id="KW-0233">DNA recombination</keyword>
<dbReference type="PROSITE" id="PS51898">
    <property type="entry name" value="TYR_RECOMBINASE"/>
    <property type="match status" value="1"/>
</dbReference>
<evidence type="ECO:0000313" key="7">
    <source>
        <dbReference type="Proteomes" id="UP000093898"/>
    </source>
</evidence>
<dbReference type="OrthoDB" id="9803188at2"/>
<organism evidence="6 7">
    <name type="scientific">Mycolicibacterium mucogenicum</name>
    <name type="common">Mycobacterium mucogenicum</name>
    <dbReference type="NCBI Taxonomy" id="56689"/>
    <lineage>
        <taxon>Bacteria</taxon>
        <taxon>Bacillati</taxon>
        <taxon>Actinomycetota</taxon>
        <taxon>Actinomycetes</taxon>
        <taxon>Mycobacteriales</taxon>
        <taxon>Mycobacteriaceae</taxon>
        <taxon>Mycolicibacterium</taxon>
    </lineage>
</organism>
<feature type="domain" description="Core-binding (CB)" evidence="5">
    <location>
        <begin position="31"/>
        <end position="124"/>
    </location>
</feature>
<dbReference type="Pfam" id="PF00589">
    <property type="entry name" value="Phage_integrase"/>
    <property type="match status" value="1"/>
</dbReference>